<evidence type="ECO:0000313" key="2">
    <source>
        <dbReference type="EMBL" id="EGO19860.1"/>
    </source>
</evidence>
<dbReference type="RefSeq" id="XP_007323295.1">
    <property type="nucleotide sequence ID" value="XM_007323233.1"/>
</dbReference>
<dbReference type="KEGG" id="sla:SERLADRAFT_478269"/>
<reference evidence="2" key="1">
    <citation type="submission" date="2011-04" db="EMBL/GenBank/DDBJ databases">
        <title>Evolution of plant cell wall degrading machinery underlies the functional diversity of forest fungi.</title>
        <authorList>
            <consortium name="US DOE Joint Genome Institute (JGI-PGF)"/>
            <person name="Eastwood D.C."/>
            <person name="Floudas D."/>
            <person name="Binder M."/>
            <person name="Majcherczyk A."/>
            <person name="Schneider P."/>
            <person name="Aerts A."/>
            <person name="Asiegbu F.O."/>
            <person name="Baker S.E."/>
            <person name="Barry K."/>
            <person name="Bendiksby M."/>
            <person name="Blumentritt M."/>
            <person name="Coutinho P.M."/>
            <person name="Cullen D."/>
            <person name="Cullen D."/>
            <person name="Gathman A."/>
            <person name="Goodell B."/>
            <person name="Henrissat B."/>
            <person name="Ihrmark K."/>
            <person name="Kauserud H."/>
            <person name="Kohler A."/>
            <person name="LaButti K."/>
            <person name="Lapidus A."/>
            <person name="Lavin J.L."/>
            <person name="Lee Y.-H."/>
            <person name="Lindquist E."/>
            <person name="Lilly W."/>
            <person name="Lucas S."/>
            <person name="Morin E."/>
            <person name="Murat C."/>
            <person name="Oguiza J.A."/>
            <person name="Park J."/>
            <person name="Pisabarro A.G."/>
            <person name="Riley R."/>
            <person name="Rosling A."/>
            <person name="Salamov A."/>
            <person name="Schmidt O."/>
            <person name="Schmutz J."/>
            <person name="Skrede I."/>
            <person name="Stenlid J."/>
            <person name="Wiebenga A."/>
            <person name="Xie X."/>
            <person name="Kues U."/>
            <person name="Hibbett D.S."/>
            <person name="Hoffmeister D."/>
            <person name="Hogberg N."/>
            <person name="Martin F."/>
            <person name="Grigoriev I.V."/>
            <person name="Watkinson S.C."/>
        </authorList>
    </citation>
    <scope>NUCLEOTIDE SEQUENCE</scope>
    <source>
        <strain evidence="2">S7.9</strain>
    </source>
</reference>
<accession>F8PAM2</accession>
<dbReference type="Proteomes" id="UP000008064">
    <property type="component" value="Unassembled WGS sequence"/>
</dbReference>
<dbReference type="EMBL" id="GL945442">
    <property type="protein sequence ID" value="EGO19860.1"/>
    <property type="molecule type" value="Genomic_DNA"/>
</dbReference>
<sequence>MPKRKATAAHAFKLSPLTKRPRYSSVTSADSVQTRPSADNGSSYHHTSEFMELDSANRPLGLSIERLESVDLTTRMECDILQERESHLEKAVELLRGEFEQKARKKEELRIVQKQQIRFVHYLFYYEF</sequence>
<gene>
    <name evidence="2" type="ORF">SERLADRAFT_478269</name>
</gene>
<proteinExistence type="predicted"/>
<name>F8PAM2_SERL9</name>
<organism>
    <name type="scientific">Serpula lacrymans var. lacrymans (strain S7.9)</name>
    <name type="common">Dry rot fungus</name>
    <dbReference type="NCBI Taxonomy" id="578457"/>
    <lineage>
        <taxon>Eukaryota</taxon>
        <taxon>Fungi</taxon>
        <taxon>Dikarya</taxon>
        <taxon>Basidiomycota</taxon>
        <taxon>Agaricomycotina</taxon>
        <taxon>Agaricomycetes</taxon>
        <taxon>Agaricomycetidae</taxon>
        <taxon>Boletales</taxon>
        <taxon>Coniophorineae</taxon>
        <taxon>Serpulaceae</taxon>
        <taxon>Serpula</taxon>
    </lineage>
</organism>
<evidence type="ECO:0000256" key="1">
    <source>
        <dbReference type="SAM" id="MobiDB-lite"/>
    </source>
</evidence>
<dbReference type="GeneID" id="18821140"/>
<feature type="compositionally biased region" description="Polar residues" evidence="1">
    <location>
        <begin position="24"/>
        <end position="45"/>
    </location>
</feature>
<protein>
    <submittedName>
        <fullName evidence="2">Uncharacterized protein</fullName>
    </submittedName>
</protein>
<dbReference type="AlphaFoldDB" id="F8PAM2"/>
<feature type="region of interest" description="Disordered" evidence="1">
    <location>
        <begin position="21"/>
        <end position="50"/>
    </location>
</feature>
<dbReference type="HOGENOM" id="CLU_1960903_0_0_1"/>